<gene>
    <name evidence="1" type="ORF">MGAL_10B022111</name>
</gene>
<comment type="caution">
    <text evidence="1">The sequence shown here is derived from an EMBL/GenBank/DDBJ whole genome shotgun (WGS) entry which is preliminary data.</text>
</comment>
<dbReference type="Proteomes" id="UP000596742">
    <property type="component" value="Unassembled WGS sequence"/>
</dbReference>
<dbReference type="PANTHER" id="PTHR36943:SF1">
    <property type="entry name" value="CCHC-TYPE DOMAIN-CONTAINING PROTEIN"/>
    <property type="match status" value="1"/>
</dbReference>
<sequence length="128" mass="15131">MPQLYKGRTCRKELPNKSNEEYKVKINVNECEIAMEIDTEASVSIMSEDTYKEYKSKFRIEPTSAKLRTYMEEQIPIIGRAIDNVNYKKESPKLPLLIVERKGPNLLGRNWSNKLQLDLEGYFLRRWK</sequence>
<dbReference type="SUPFAM" id="SSF50630">
    <property type="entry name" value="Acid proteases"/>
    <property type="match status" value="1"/>
</dbReference>
<dbReference type="Gene3D" id="2.40.70.10">
    <property type="entry name" value="Acid Proteases"/>
    <property type="match status" value="1"/>
</dbReference>
<dbReference type="EMBL" id="UYJE01009887">
    <property type="protein sequence ID" value="VDI77812.1"/>
    <property type="molecule type" value="Genomic_DNA"/>
</dbReference>
<name>A0A8B6HEN7_MYTGA</name>
<evidence type="ECO:0000313" key="2">
    <source>
        <dbReference type="Proteomes" id="UP000596742"/>
    </source>
</evidence>
<dbReference type="OrthoDB" id="6283403at2759"/>
<protein>
    <submittedName>
        <fullName evidence="1">Uncharacterized protein</fullName>
    </submittedName>
</protein>
<accession>A0A8B6HEN7</accession>
<evidence type="ECO:0000313" key="1">
    <source>
        <dbReference type="EMBL" id="VDI77812.1"/>
    </source>
</evidence>
<reference evidence="1" key="1">
    <citation type="submission" date="2018-11" db="EMBL/GenBank/DDBJ databases">
        <authorList>
            <person name="Alioto T."/>
            <person name="Alioto T."/>
        </authorList>
    </citation>
    <scope>NUCLEOTIDE SEQUENCE</scope>
</reference>
<keyword evidence="2" id="KW-1185">Reference proteome</keyword>
<proteinExistence type="predicted"/>
<dbReference type="PANTHER" id="PTHR36943">
    <property type="entry name" value="CCHC-TYPE DOMAIN-CONTAINING PROTEIN"/>
    <property type="match status" value="1"/>
</dbReference>
<organism evidence="1 2">
    <name type="scientific">Mytilus galloprovincialis</name>
    <name type="common">Mediterranean mussel</name>
    <dbReference type="NCBI Taxonomy" id="29158"/>
    <lineage>
        <taxon>Eukaryota</taxon>
        <taxon>Metazoa</taxon>
        <taxon>Spiralia</taxon>
        <taxon>Lophotrochozoa</taxon>
        <taxon>Mollusca</taxon>
        <taxon>Bivalvia</taxon>
        <taxon>Autobranchia</taxon>
        <taxon>Pteriomorphia</taxon>
        <taxon>Mytilida</taxon>
        <taxon>Mytiloidea</taxon>
        <taxon>Mytilidae</taxon>
        <taxon>Mytilinae</taxon>
        <taxon>Mytilus</taxon>
    </lineage>
</organism>
<dbReference type="InterPro" id="IPR021109">
    <property type="entry name" value="Peptidase_aspartic_dom_sf"/>
</dbReference>
<dbReference type="AlphaFoldDB" id="A0A8B6HEN7"/>